<keyword evidence="3" id="KW-1185">Reference proteome</keyword>
<evidence type="ECO:0000256" key="1">
    <source>
        <dbReference type="SAM" id="MobiDB-lite"/>
    </source>
</evidence>
<evidence type="ECO:0000313" key="3">
    <source>
        <dbReference type="Proteomes" id="UP000015102"/>
    </source>
</evidence>
<sequence>MLLTVAILLDYFHELHYLWDFEFFKTGLLSFIIANPPHNLNEMEILTAPKLIIHTEHHSLSLVFNLYVEEVWKSLDQQPDGSPGCGWRNTPSPAG</sequence>
<reference evidence="3" key="1">
    <citation type="submission" date="2013-02" db="EMBL/GenBank/DDBJ databases">
        <authorList>
            <person name="Hughes D."/>
        </authorList>
    </citation>
    <scope>NUCLEOTIDE SEQUENCE</scope>
    <source>
        <strain>Durham</strain>
        <strain evidence="3">NC isolate 2 -- Noor lab</strain>
    </source>
</reference>
<protein>
    <submittedName>
        <fullName evidence="2">Uncharacterized protein</fullName>
    </submittedName>
</protein>
<proteinExistence type="predicted"/>
<feature type="region of interest" description="Disordered" evidence="1">
    <location>
        <begin position="76"/>
        <end position="95"/>
    </location>
</feature>
<evidence type="ECO:0000313" key="2">
    <source>
        <dbReference type="EnsemblMetazoa" id="MESCA001847-PA"/>
    </source>
</evidence>
<dbReference type="Proteomes" id="UP000015102">
    <property type="component" value="Unassembled WGS sequence"/>
</dbReference>
<dbReference type="EMBL" id="CAQQ02393049">
    <property type="status" value="NOT_ANNOTATED_CDS"/>
    <property type="molecule type" value="Genomic_DNA"/>
</dbReference>
<dbReference type="AlphaFoldDB" id="T1GES6"/>
<name>T1GES6_MEGSC</name>
<organism evidence="2 3">
    <name type="scientific">Megaselia scalaris</name>
    <name type="common">Humpbacked fly</name>
    <name type="synonym">Phora scalaris</name>
    <dbReference type="NCBI Taxonomy" id="36166"/>
    <lineage>
        <taxon>Eukaryota</taxon>
        <taxon>Metazoa</taxon>
        <taxon>Ecdysozoa</taxon>
        <taxon>Arthropoda</taxon>
        <taxon>Hexapoda</taxon>
        <taxon>Insecta</taxon>
        <taxon>Pterygota</taxon>
        <taxon>Neoptera</taxon>
        <taxon>Endopterygota</taxon>
        <taxon>Diptera</taxon>
        <taxon>Brachycera</taxon>
        <taxon>Muscomorpha</taxon>
        <taxon>Platypezoidea</taxon>
        <taxon>Phoridae</taxon>
        <taxon>Megaseliini</taxon>
        <taxon>Megaselia</taxon>
    </lineage>
</organism>
<dbReference type="HOGENOM" id="CLU_2375150_0_0_1"/>
<reference evidence="2" key="2">
    <citation type="submission" date="2015-06" db="UniProtKB">
        <authorList>
            <consortium name="EnsemblMetazoa"/>
        </authorList>
    </citation>
    <scope>IDENTIFICATION</scope>
</reference>
<dbReference type="EnsemblMetazoa" id="MESCA001847-RA">
    <property type="protein sequence ID" value="MESCA001847-PA"/>
    <property type="gene ID" value="MESCA001847"/>
</dbReference>
<accession>T1GES6</accession>